<accession>A0AAF3FJR4</accession>
<evidence type="ECO:0000256" key="2">
    <source>
        <dbReference type="SAM" id="MobiDB-lite"/>
    </source>
</evidence>
<dbReference type="GO" id="GO:0006508">
    <property type="term" value="P:proteolysis"/>
    <property type="evidence" value="ECO:0007669"/>
    <property type="project" value="UniProtKB-KW"/>
</dbReference>
<evidence type="ECO:0000313" key="4">
    <source>
        <dbReference type="WBParaSite" id="MBELARI_LOCUS7362"/>
    </source>
</evidence>
<dbReference type="PANTHER" id="PTHR11802:SF418">
    <property type="entry name" value="SERINE CARBOXYPEPTIDASE CTSA-1.1"/>
    <property type="match status" value="1"/>
</dbReference>
<name>A0AAF3FJR4_9BILA</name>
<sequence length="955" mass="108912">MVLGGTERGYFTAQSKDFENNLIVYLKGEIGCSPIASIFKDVGPYRLVDNGITENYYAWNKIGNLLFLELPTGGGFSQNATASNNDEAASQIFSALKLFLKNLYLISGDYSAEIVALMSRNVLDLIDQQKLWYQEFPLKGLIFNGVWNENYQFDSLTEFAYVKGYTPQKDYEGMNAACPSCAKVRSYDCPYHDPANQVCQQIAGKLNQKFFNPGLDKYNIYDDCYYVRTNGLVVYPENVNVFISSDQLNGLGCQIDEQIHAYLAKPIVTLALQINNSSQKFNVCQNNTSFLKDYNFKNNLPYILTHPVYVKNGIQTLILNGDTDFVYNHIGVERFVAEIANGNNINMTLDTELWWFNFDSSLYLPTVGGYVTQYNSLVYSTIKGAGHWIGLNRPMQSLQIVNNFMKGENYSIDLSKIDLKPALNQKESLKKNQKDEKKKDDRKRDSKEGEPVTRKDQDRIENLPGIKLSSHFSQFSGYLNGLGSHKMHYWFIEAMVNSSTAPLVLWLNGGPGDSSLYGMFYENGPFLLNGDGTLRENPFSWNQFVNILYLESPVGVGFSYTEDPTENVTWSDTNSMEENYSALLDFLNVFSEYKNQDLYLIGESHGGIFVSMLASKVINAVKSGEMSVNFKGFATANGVIDYRQNLNSMIHVLYYHGLMPNSVYMTLLDLCCPPDSNEFKCQFSDHVDFPTFPNPKYPNDTCFELLVENVWKYYENTPNNGYNIYQDCYRKSVNESTNMIPVENAENEFESYWCHMEQSLRSYLRRDDVRQALHIPSNVQVWQEKSIINDYQRQTFTTSPYFEIGIDAGIKMLIYNGDTDLHCNHLGSEWFASELAIGKGLQIKEERTEWYYQMDEFYLKRVAGYVTKYQGNGHDQGLDVVTIKGGGHLSGTDRPAQLFQLIYNFINGSDYSIPVHIDPPTNPTSPSKPSKSSSLKKFWFIFCVILLSYHWIIGE</sequence>
<evidence type="ECO:0008006" key="5">
    <source>
        <dbReference type="Google" id="ProtNLM"/>
    </source>
</evidence>
<reference evidence="4" key="1">
    <citation type="submission" date="2024-02" db="UniProtKB">
        <authorList>
            <consortium name="WormBaseParasite"/>
        </authorList>
    </citation>
    <scope>IDENTIFICATION</scope>
</reference>
<dbReference type="PRINTS" id="PR00724">
    <property type="entry name" value="CRBOXYPTASEC"/>
</dbReference>
<dbReference type="InterPro" id="IPR001563">
    <property type="entry name" value="Peptidase_S10"/>
</dbReference>
<dbReference type="GO" id="GO:0004185">
    <property type="term" value="F:serine-type carboxypeptidase activity"/>
    <property type="evidence" value="ECO:0007669"/>
    <property type="project" value="InterPro"/>
</dbReference>
<feature type="compositionally biased region" description="Basic and acidic residues" evidence="2">
    <location>
        <begin position="427"/>
        <end position="460"/>
    </location>
</feature>
<dbReference type="InterPro" id="IPR029058">
    <property type="entry name" value="AB_hydrolase_fold"/>
</dbReference>
<evidence type="ECO:0000256" key="1">
    <source>
        <dbReference type="ARBA" id="ARBA00009431"/>
    </source>
</evidence>
<dbReference type="AlphaFoldDB" id="A0AAF3FJR4"/>
<protein>
    <recommendedName>
        <fullName evidence="5">Carboxypeptidase</fullName>
    </recommendedName>
</protein>
<dbReference type="SUPFAM" id="SSF53474">
    <property type="entry name" value="alpha/beta-Hydrolases"/>
    <property type="match status" value="2"/>
</dbReference>
<dbReference type="Proteomes" id="UP000887575">
    <property type="component" value="Unassembled WGS sequence"/>
</dbReference>
<organism evidence="3 4">
    <name type="scientific">Mesorhabditis belari</name>
    <dbReference type="NCBI Taxonomy" id="2138241"/>
    <lineage>
        <taxon>Eukaryota</taxon>
        <taxon>Metazoa</taxon>
        <taxon>Ecdysozoa</taxon>
        <taxon>Nematoda</taxon>
        <taxon>Chromadorea</taxon>
        <taxon>Rhabditida</taxon>
        <taxon>Rhabditina</taxon>
        <taxon>Rhabditomorpha</taxon>
        <taxon>Rhabditoidea</taxon>
        <taxon>Rhabditidae</taxon>
        <taxon>Mesorhabditinae</taxon>
        <taxon>Mesorhabditis</taxon>
    </lineage>
</organism>
<evidence type="ECO:0000313" key="3">
    <source>
        <dbReference type="Proteomes" id="UP000887575"/>
    </source>
</evidence>
<dbReference type="Gene3D" id="3.40.50.1820">
    <property type="entry name" value="alpha/beta hydrolase"/>
    <property type="match status" value="2"/>
</dbReference>
<proteinExistence type="inferred from homology"/>
<dbReference type="Pfam" id="PF00450">
    <property type="entry name" value="Peptidase_S10"/>
    <property type="match status" value="2"/>
</dbReference>
<keyword evidence="3" id="KW-1185">Reference proteome</keyword>
<dbReference type="WBParaSite" id="MBELARI_LOCUS7362">
    <property type="protein sequence ID" value="MBELARI_LOCUS7362"/>
    <property type="gene ID" value="MBELARI_LOCUS7362"/>
</dbReference>
<dbReference type="PANTHER" id="PTHR11802">
    <property type="entry name" value="SERINE PROTEASE FAMILY S10 SERINE CARBOXYPEPTIDASE"/>
    <property type="match status" value="1"/>
</dbReference>
<comment type="similarity">
    <text evidence="1">Belongs to the peptidase S10 family.</text>
</comment>
<feature type="region of interest" description="Disordered" evidence="2">
    <location>
        <begin position="425"/>
        <end position="460"/>
    </location>
</feature>